<proteinExistence type="predicted"/>
<reference evidence="2" key="1">
    <citation type="submission" date="2016-10" db="EMBL/GenBank/DDBJ databases">
        <authorList>
            <person name="Varghese N."/>
            <person name="Submissions S."/>
        </authorList>
    </citation>
    <scope>NUCLEOTIDE SEQUENCE [LARGE SCALE GENOMIC DNA]</scope>
    <source>
        <strain evidence="2">DSM 3695</strain>
    </source>
</reference>
<dbReference type="PROSITE" id="PS51257">
    <property type="entry name" value="PROKAR_LIPOPROTEIN"/>
    <property type="match status" value="1"/>
</dbReference>
<dbReference type="Proteomes" id="UP000199310">
    <property type="component" value="Unassembled WGS sequence"/>
</dbReference>
<dbReference type="RefSeq" id="WP_089899881.1">
    <property type="nucleotide sequence ID" value="NZ_FOJG01000002.1"/>
</dbReference>
<keyword evidence="2" id="KW-1185">Reference proteome</keyword>
<dbReference type="EMBL" id="FOJG01000002">
    <property type="protein sequence ID" value="SEW52880.1"/>
    <property type="molecule type" value="Genomic_DNA"/>
</dbReference>
<evidence type="ECO:0000313" key="1">
    <source>
        <dbReference type="EMBL" id="SEW52880.1"/>
    </source>
</evidence>
<name>A0A1I0S9U9_9BACT</name>
<dbReference type="OrthoDB" id="1333948at2"/>
<accession>A0A1I0S9U9</accession>
<gene>
    <name evidence="1" type="ORF">SAMN04488122_5205</name>
</gene>
<organism evidence="1 2">
    <name type="scientific">Chitinophaga arvensicola</name>
    <dbReference type="NCBI Taxonomy" id="29529"/>
    <lineage>
        <taxon>Bacteria</taxon>
        <taxon>Pseudomonadati</taxon>
        <taxon>Bacteroidota</taxon>
        <taxon>Chitinophagia</taxon>
        <taxon>Chitinophagales</taxon>
        <taxon>Chitinophagaceae</taxon>
        <taxon>Chitinophaga</taxon>
    </lineage>
</organism>
<sequence>MYKYLTILVPMIFSCCSGKGQQRTPEKMIGTGLLTVNTLYPVPLYKNYTDNMPFDTLKFQVAKSGVTSFISKIRLKPYVMSGGDSYEAGKKNVQMGLIRFSPELKFRVTDTTASFFKIVTNEETGETFIVKRNAASAYYTSEKELYDHSCSNCPGIQYNPKWYFFETWERYLKRVEFITKENLVIYDQPNGKIIFENREKTFLPFTVTAVKGEWIKLKKGFGREFNFDSSKNYDGWTKWLEGQQKVIDIVEHTYE</sequence>
<evidence type="ECO:0000313" key="2">
    <source>
        <dbReference type="Proteomes" id="UP000199310"/>
    </source>
</evidence>
<dbReference type="STRING" id="29529.SAMN04488122_5205"/>
<protein>
    <submittedName>
        <fullName evidence="1">Uncharacterized protein</fullName>
    </submittedName>
</protein>
<dbReference type="AlphaFoldDB" id="A0A1I0S9U9"/>